<reference evidence="1" key="2">
    <citation type="journal article" date="2015" name="Fish Shellfish Immunol.">
        <title>Early steps in the European eel (Anguilla anguilla)-Vibrio vulnificus interaction in the gills: Role of the RtxA13 toxin.</title>
        <authorList>
            <person name="Callol A."/>
            <person name="Pajuelo D."/>
            <person name="Ebbesson L."/>
            <person name="Teles M."/>
            <person name="MacKenzie S."/>
            <person name="Amaro C."/>
        </authorList>
    </citation>
    <scope>NUCLEOTIDE SEQUENCE</scope>
</reference>
<accession>A0A0E9R2C8</accession>
<name>A0A0E9R2C8_ANGAN</name>
<protein>
    <submittedName>
        <fullName evidence="1">Uncharacterized protein</fullName>
    </submittedName>
</protein>
<sequence length="56" mass="6388">MIISNSIITKKESMGTDLIPKGHCFVHVIWILPCFKIFSSYKKCTAQQQCPLFKAI</sequence>
<dbReference type="AlphaFoldDB" id="A0A0E9R2C8"/>
<organism evidence="1">
    <name type="scientific">Anguilla anguilla</name>
    <name type="common">European freshwater eel</name>
    <name type="synonym">Muraena anguilla</name>
    <dbReference type="NCBI Taxonomy" id="7936"/>
    <lineage>
        <taxon>Eukaryota</taxon>
        <taxon>Metazoa</taxon>
        <taxon>Chordata</taxon>
        <taxon>Craniata</taxon>
        <taxon>Vertebrata</taxon>
        <taxon>Euteleostomi</taxon>
        <taxon>Actinopterygii</taxon>
        <taxon>Neopterygii</taxon>
        <taxon>Teleostei</taxon>
        <taxon>Anguilliformes</taxon>
        <taxon>Anguillidae</taxon>
        <taxon>Anguilla</taxon>
    </lineage>
</organism>
<evidence type="ECO:0000313" key="1">
    <source>
        <dbReference type="EMBL" id="JAH22493.1"/>
    </source>
</evidence>
<dbReference type="EMBL" id="GBXM01086084">
    <property type="protein sequence ID" value="JAH22493.1"/>
    <property type="molecule type" value="Transcribed_RNA"/>
</dbReference>
<proteinExistence type="predicted"/>
<reference evidence="1" key="1">
    <citation type="submission" date="2014-11" db="EMBL/GenBank/DDBJ databases">
        <authorList>
            <person name="Amaro Gonzalez C."/>
        </authorList>
    </citation>
    <scope>NUCLEOTIDE SEQUENCE</scope>
</reference>